<reference evidence="3" key="1">
    <citation type="submission" date="2018-09" db="EMBL/GenBank/DDBJ databases">
        <title>The complete genome of Acinetobacter sp. strain WCHAc010005.</title>
        <authorList>
            <person name="Hu Y."/>
            <person name="Long H."/>
            <person name="Feng Y."/>
            <person name="Zong Z."/>
        </authorList>
    </citation>
    <scope>NUCLEOTIDE SEQUENCE [LARGE SCALE GENOMIC DNA]</scope>
    <source>
        <strain evidence="3">WCHAc010005</strain>
    </source>
</reference>
<sequence length="585" mass="69148">MKKDLWAVICGNIRDELDFKLTLSKLIKLRSEKKIQHIMLSTWRGEIDKYNGLRTALKNLDVYLLESFPVSDDLQTAATDAVNFWRQSRQLIGALDLIPKDSFILRVRTDRSLNYINQMEKLGVFDNYEVESIQFGQFPRVFQYKLFVFAPKMVRLMHMIDFVFLGYHKDLYKLINFDVNELMFQKQIVANAQWFMKPFIQEFPVIRDYMRFTVFKNTIQVLKKYVDEKKEESIFPEIYYKVYAIYLLIMHTHFKILYMGRVDDSTLENTSFYQFFSTSPGNNLYSTGLGTSIRNENVLKYAVEGKLKPSESYSVFMEKINLLRSNGNTVYFEYNFEDLKNLEDFVNQKIYCDNNEVKWYKALKTKPLEIEINYKEDYDVKVLNCIECDIELWSELSDTLSIEKELWRKWLVIQCPKSITTEKMLLPVAKTGIEYATYVLLDMLYNNRISEVNIAEVIRIVEFYLNISVTKELSTKNTTRIAYKYFQLIQEGKILNPKINLNRLFSSVLRDYGVVFFENQSDYIGSLESVLNGKNDLRDLDINLLNSILIDMNEKSSLSKDNILKFYSENNLKMDEKVVLKDYIN</sequence>
<dbReference type="Proteomes" id="UP000263753">
    <property type="component" value="Chromosome"/>
</dbReference>
<reference evidence="1" key="2">
    <citation type="journal article" date="2019" name="J. Microbiol.">
        <title>Acinetobacter chinensis, a novel Acinetobacter species, carrying blaNDM-1, recovered from hospital sewage.</title>
        <authorList>
            <person name="Hu Y."/>
            <person name="Feng Y."/>
            <person name="Qin J."/>
            <person name="Zhang X."/>
            <person name="Zong Z."/>
        </authorList>
    </citation>
    <scope>NUCLEOTIDE SEQUENCE</scope>
    <source>
        <strain evidence="1">WCHAc010005</strain>
    </source>
</reference>
<dbReference type="EMBL" id="CP032134">
    <property type="protein sequence ID" value="AXY56104.1"/>
    <property type="molecule type" value="Genomic_DNA"/>
</dbReference>
<evidence type="ECO:0000313" key="3">
    <source>
        <dbReference type="Proteomes" id="UP000263753"/>
    </source>
</evidence>
<name>A0A3B7LVV7_9GAMM</name>
<proteinExistence type="predicted"/>
<accession>A0A3B7LVV7</accession>
<dbReference type="AlphaFoldDB" id="A0A3B7LVV7"/>
<evidence type="ECO:0000313" key="2">
    <source>
        <dbReference type="EMBL" id="MDV2468479.1"/>
    </source>
</evidence>
<reference evidence="2 4" key="3">
    <citation type="submission" date="2023-06" db="EMBL/GenBank/DDBJ databases">
        <title>Genomic Analysis of Acinetobacter Strains Recovered from South Australian Aquatic Samples provides Insights into the Circulation of Antibiotic Resistance determinants in the Environment.</title>
        <authorList>
            <person name="Tobin L."/>
            <person name="Jarocki V.M."/>
            <person name="Kenyon J."/>
            <person name="Drigo B."/>
            <person name="Donner E."/>
            <person name="Djordjevic S.P."/>
            <person name="Hamidian M."/>
        </authorList>
    </citation>
    <scope>NUCLEOTIDE SEQUENCE [LARGE SCALE GENOMIC DNA]</scope>
    <source>
        <strain evidence="2 4">SAAc652</strain>
    </source>
</reference>
<organism evidence="1 3">
    <name type="scientific">Acinetobacter chinensis</name>
    <dbReference type="NCBI Taxonomy" id="2004650"/>
    <lineage>
        <taxon>Bacteria</taxon>
        <taxon>Pseudomonadati</taxon>
        <taxon>Pseudomonadota</taxon>
        <taxon>Gammaproteobacteria</taxon>
        <taxon>Moraxellales</taxon>
        <taxon>Moraxellaceae</taxon>
        <taxon>Acinetobacter</taxon>
    </lineage>
</organism>
<gene>
    <name evidence="1" type="ORF">CDG60_05675</name>
    <name evidence="2" type="ORF">QR674_05730</name>
</gene>
<keyword evidence="4" id="KW-1185">Reference proteome</keyword>
<evidence type="ECO:0000313" key="4">
    <source>
        <dbReference type="Proteomes" id="UP001278188"/>
    </source>
</evidence>
<dbReference type="RefSeq" id="WP_087513276.1">
    <property type="nucleotide sequence ID" value="NZ_CP032134.1"/>
</dbReference>
<dbReference type="EMBL" id="JASVDY010000002">
    <property type="protein sequence ID" value="MDV2468479.1"/>
    <property type="molecule type" value="Genomic_DNA"/>
</dbReference>
<dbReference type="Proteomes" id="UP001278188">
    <property type="component" value="Unassembled WGS sequence"/>
</dbReference>
<evidence type="ECO:0000313" key="1">
    <source>
        <dbReference type="EMBL" id="AXY56104.1"/>
    </source>
</evidence>
<protein>
    <submittedName>
        <fullName evidence="1">Uncharacterized protein</fullName>
    </submittedName>
</protein>
<dbReference type="KEGG" id="achi:CDG60_05675"/>